<dbReference type="InterPro" id="IPR000504">
    <property type="entry name" value="RRM_dom"/>
</dbReference>
<dbReference type="SUPFAM" id="SSF54928">
    <property type="entry name" value="RNA-binding domain, RBD"/>
    <property type="match status" value="1"/>
</dbReference>
<feature type="compositionally biased region" description="Acidic residues" evidence="3">
    <location>
        <begin position="570"/>
        <end position="581"/>
    </location>
</feature>
<dbReference type="Proteomes" id="UP000515158">
    <property type="component" value="Unplaced"/>
</dbReference>
<feature type="region of interest" description="Disordered" evidence="3">
    <location>
        <begin position="192"/>
        <end position="233"/>
    </location>
</feature>
<dbReference type="GeneID" id="117642602"/>
<evidence type="ECO:0000313" key="6">
    <source>
        <dbReference type="RefSeq" id="XP_034236799.1"/>
    </source>
</evidence>
<keyword evidence="5" id="KW-1185">Reference proteome</keyword>
<feature type="compositionally biased region" description="Polar residues" evidence="3">
    <location>
        <begin position="310"/>
        <end position="331"/>
    </location>
</feature>
<dbReference type="InterPro" id="IPR012677">
    <property type="entry name" value="Nucleotide-bd_a/b_plait_sf"/>
</dbReference>
<dbReference type="PANTHER" id="PTHR48029">
    <property type="entry name" value="NUCLEOLAR PROTEIN 8"/>
    <property type="match status" value="1"/>
</dbReference>
<evidence type="ECO:0000256" key="3">
    <source>
        <dbReference type="SAM" id="MobiDB-lite"/>
    </source>
</evidence>
<dbReference type="SMART" id="SM00360">
    <property type="entry name" value="RRM"/>
    <property type="match status" value="1"/>
</dbReference>
<feature type="compositionally biased region" description="Basic and acidic residues" evidence="3">
    <location>
        <begin position="152"/>
        <end position="174"/>
    </location>
</feature>
<protein>
    <submittedName>
        <fullName evidence="6">Probable RNA-binding protein CG14230</fullName>
    </submittedName>
</protein>
<dbReference type="FunCoup" id="A0A6P8ZKB2">
    <property type="interactions" value="1253"/>
</dbReference>
<dbReference type="Gene3D" id="3.30.70.330">
    <property type="match status" value="1"/>
</dbReference>
<evidence type="ECO:0000313" key="5">
    <source>
        <dbReference type="Proteomes" id="UP000515158"/>
    </source>
</evidence>
<evidence type="ECO:0000259" key="4">
    <source>
        <dbReference type="PROSITE" id="PS50102"/>
    </source>
</evidence>
<dbReference type="GO" id="GO:0003723">
    <property type="term" value="F:RNA binding"/>
    <property type="evidence" value="ECO:0007669"/>
    <property type="project" value="UniProtKB-UniRule"/>
</dbReference>
<feature type="compositionally biased region" description="Basic and acidic residues" evidence="3">
    <location>
        <begin position="193"/>
        <end position="205"/>
    </location>
</feature>
<dbReference type="InterPro" id="IPR035979">
    <property type="entry name" value="RBD_domain_sf"/>
</dbReference>
<sequence>MRTISQSKPHGLLTCDFVVGFVCSHFKVLITDMSAQSHRIFVGNLPHAATEEEIRSKFIKYGTVESVEIRTKKDACTGDPLATFSFVNIKADRESLSQSALLVNGIKIGGRNIKVELAKESFLQRLQRERQAGNKTAPPSVPSHPQPSAYKKSTDNFKNKSVPKEADCEDNDVKFHPTSKLPMFKGVSLQISDENKSEVQVEKEVSSFSNTNRSDNNSRSDKRSSKNQFQSQNSDILKKFESFSDVWKDDDGDYQEDYSSSSFKQGDKRQSYQDDFNGPSKFSQRDKRHSYQDNNGSLKFRHGDKRQSSEKFSYTNKAGSWQSQDQLYQRNGSGAGGSSGSTKPSVNAAEEKRLKSLDEKRQTFEQQKNAIKLALSSESASKVNKKVVFGDDDEPTGLYEKQLLETAPKGQKQTALTLFNESDDEAAPDDWKNQFEVRKQFQGEKGKKLLQLQSNFNNDERFKLDQRFYEDGGETNSKPSEKPETKTVTSEDGVDTVEGTEGLAEEREQQLQILSDILGQSIPTTQPPVHRESKRIGMLRFDPSKPNHVKYELSKEPKEKKRKKKKKEGEEEDDDDDEIEEESSKRKFRREEKEPEPVSESKFYNISGTLADTLKQSKEGESSGFSLLQMFGSPSVPSEKHENETVPRVKPLRKNLKQSMLDDSSSDEEGPGPTADLNAADNDKAFPTSNPGIRSSHGVWQESFFLQSGDTRLKEGLDFFSVNKRNDTVLEPQKRHEILRCLMRHKRRLKKEKDMMKPKPRSVQHSNKASSRKVNIFKPRRKVK</sequence>
<feature type="compositionally biased region" description="Basic and acidic residues" evidence="3">
    <location>
        <begin position="582"/>
        <end position="596"/>
    </location>
</feature>
<dbReference type="InParanoid" id="A0A6P8ZKB2"/>
<feature type="region of interest" description="Disordered" evidence="3">
    <location>
        <begin position="129"/>
        <end position="174"/>
    </location>
</feature>
<feature type="compositionally biased region" description="Basic and acidic residues" evidence="3">
    <location>
        <begin position="638"/>
        <end position="647"/>
    </location>
</feature>
<dbReference type="RefSeq" id="XP_034236799.1">
    <property type="nucleotide sequence ID" value="XM_034380908.1"/>
</dbReference>
<feature type="domain" description="RRM" evidence="4">
    <location>
        <begin position="38"/>
        <end position="120"/>
    </location>
</feature>
<accession>A0A6P8ZKB2</accession>
<proteinExistence type="predicted"/>
<organism evidence="6">
    <name type="scientific">Thrips palmi</name>
    <name type="common">Melon thrips</name>
    <dbReference type="NCBI Taxonomy" id="161013"/>
    <lineage>
        <taxon>Eukaryota</taxon>
        <taxon>Metazoa</taxon>
        <taxon>Ecdysozoa</taxon>
        <taxon>Arthropoda</taxon>
        <taxon>Hexapoda</taxon>
        <taxon>Insecta</taxon>
        <taxon>Pterygota</taxon>
        <taxon>Neoptera</taxon>
        <taxon>Paraneoptera</taxon>
        <taxon>Thysanoptera</taxon>
        <taxon>Terebrantia</taxon>
        <taxon>Thripoidea</taxon>
        <taxon>Thripidae</taxon>
        <taxon>Thrips</taxon>
    </lineage>
</organism>
<dbReference type="AlphaFoldDB" id="A0A6P8ZKB2"/>
<feature type="region of interest" description="Disordered" evidence="3">
    <location>
        <begin position="254"/>
        <end position="363"/>
    </location>
</feature>
<name>A0A6P8ZKB2_THRPL</name>
<feature type="compositionally biased region" description="Polar residues" evidence="3">
    <location>
        <begin position="763"/>
        <end position="773"/>
    </location>
</feature>
<feature type="region of interest" description="Disordered" evidence="3">
    <location>
        <begin position="746"/>
        <end position="784"/>
    </location>
</feature>
<keyword evidence="1 2" id="KW-0694">RNA-binding</keyword>
<feature type="compositionally biased region" description="Basic and acidic residues" evidence="3">
    <location>
        <begin position="542"/>
        <end position="559"/>
    </location>
</feature>
<dbReference type="KEGG" id="tpal:117642602"/>
<feature type="compositionally biased region" description="Basic and acidic residues" evidence="3">
    <location>
        <begin position="349"/>
        <end position="363"/>
    </location>
</feature>
<dbReference type="PROSITE" id="PS50102">
    <property type="entry name" value="RRM"/>
    <property type="match status" value="1"/>
</dbReference>
<reference evidence="6" key="1">
    <citation type="submission" date="2025-08" db="UniProtKB">
        <authorList>
            <consortium name="RefSeq"/>
        </authorList>
    </citation>
    <scope>IDENTIFICATION</scope>
    <source>
        <tissue evidence="6">Total insect</tissue>
    </source>
</reference>
<feature type="compositionally biased region" description="Low complexity" evidence="3">
    <location>
        <begin position="206"/>
        <end position="215"/>
    </location>
</feature>
<dbReference type="PANTHER" id="PTHR48029:SF1">
    <property type="entry name" value="NUCLEOLAR PROTEIN 8"/>
    <property type="match status" value="1"/>
</dbReference>
<evidence type="ECO:0000256" key="1">
    <source>
        <dbReference type="ARBA" id="ARBA00022884"/>
    </source>
</evidence>
<evidence type="ECO:0000256" key="2">
    <source>
        <dbReference type="PROSITE-ProRule" id="PRU00176"/>
    </source>
</evidence>
<dbReference type="OrthoDB" id="21643at2759"/>
<feature type="region of interest" description="Disordered" evidence="3">
    <location>
        <begin position="469"/>
        <end position="694"/>
    </location>
</feature>
<dbReference type="Pfam" id="PF00076">
    <property type="entry name" value="RRM_1"/>
    <property type="match status" value="1"/>
</dbReference>
<gene>
    <name evidence="6" type="primary">LOC117642602</name>
</gene>